<name>A0AAV1SNZ5_9ROSI</name>
<comment type="caution">
    <text evidence="2">The sequence shown here is derived from an EMBL/GenBank/DDBJ whole genome shotgun (WGS) entry which is preliminary data.</text>
</comment>
<evidence type="ECO:0000256" key="1">
    <source>
        <dbReference type="SAM" id="Phobius"/>
    </source>
</evidence>
<dbReference type="Proteomes" id="UP001314170">
    <property type="component" value="Unassembled WGS sequence"/>
</dbReference>
<keyword evidence="1" id="KW-0472">Membrane</keyword>
<keyword evidence="1" id="KW-1133">Transmembrane helix</keyword>
<feature type="transmembrane region" description="Helical" evidence="1">
    <location>
        <begin position="12"/>
        <end position="28"/>
    </location>
</feature>
<accession>A0AAV1SNZ5</accession>
<reference evidence="2 3" key="1">
    <citation type="submission" date="2024-01" db="EMBL/GenBank/DDBJ databases">
        <authorList>
            <person name="Waweru B."/>
        </authorList>
    </citation>
    <scope>NUCLEOTIDE SEQUENCE [LARGE SCALE GENOMIC DNA]</scope>
</reference>
<dbReference type="AlphaFoldDB" id="A0AAV1SNZ5"/>
<evidence type="ECO:0000313" key="2">
    <source>
        <dbReference type="EMBL" id="CAK7355312.1"/>
    </source>
</evidence>
<feature type="transmembrane region" description="Helical" evidence="1">
    <location>
        <begin position="133"/>
        <end position="151"/>
    </location>
</feature>
<keyword evidence="1" id="KW-0812">Transmembrane</keyword>
<organism evidence="2 3">
    <name type="scientific">Dovyalis caffra</name>
    <dbReference type="NCBI Taxonomy" id="77055"/>
    <lineage>
        <taxon>Eukaryota</taxon>
        <taxon>Viridiplantae</taxon>
        <taxon>Streptophyta</taxon>
        <taxon>Embryophyta</taxon>
        <taxon>Tracheophyta</taxon>
        <taxon>Spermatophyta</taxon>
        <taxon>Magnoliopsida</taxon>
        <taxon>eudicotyledons</taxon>
        <taxon>Gunneridae</taxon>
        <taxon>Pentapetalae</taxon>
        <taxon>rosids</taxon>
        <taxon>fabids</taxon>
        <taxon>Malpighiales</taxon>
        <taxon>Salicaceae</taxon>
        <taxon>Flacourtieae</taxon>
        <taxon>Dovyalis</taxon>
    </lineage>
</organism>
<gene>
    <name evidence="2" type="ORF">DCAF_LOCUS25602</name>
</gene>
<sequence>MKILNILKRRGLPYIFVIVSIFFSIYHPEFPLSFQVWARTIEDSPQDSDVIVEFFHIPEAFDMDYKEMERSFKIFVYPNNATLCEEPRKLDGEDGNEGVFFQNLYQSRFLTKDTEKAHLFLIPSYCHSLPAEVELLCGFIHIGVLVALIWSGSDKRI</sequence>
<protein>
    <submittedName>
        <fullName evidence="2">Uncharacterized protein</fullName>
    </submittedName>
</protein>
<dbReference type="EMBL" id="CAWUPB010001195">
    <property type="protein sequence ID" value="CAK7355312.1"/>
    <property type="molecule type" value="Genomic_DNA"/>
</dbReference>
<proteinExistence type="predicted"/>
<keyword evidence="3" id="KW-1185">Reference proteome</keyword>
<evidence type="ECO:0000313" key="3">
    <source>
        <dbReference type="Proteomes" id="UP001314170"/>
    </source>
</evidence>